<reference evidence="1" key="1">
    <citation type="submission" date="2021-06" db="EMBL/GenBank/DDBJ databases">
        <authorList>
            <person name="Kallberg Y."/>
            <person name="Tangrot J."/>
            <person name="Rosling A."/>
        </authorList>
    </citation>
    <scope>NUCLEOTIDE SEQUENCE</scope>
    <source>
        <strain evidence="1">BR232B</strain>
    </source>
</reference>
<evidence type="ECO:0000313" key="2">
    <source>
        <dbReference type="Proteomes" id="UP000789739"/>
    </source>
</evidence>
<comment type="caution">
    <text evidence="1">The sequence shown here is derived from an EMBL/GenBank/DDBJ whole genome shotgun (WGS) entry which is preliminary data.</text>
</comment>
<accession>A0A9N9GRU3</accession>
<protein>
    <submittedName>
        <fullName evidence="1">494_t:CDS:1</fullName>
    </submittedName>
</protein>
<feature type="non-terminal residue" evidence="1">
    <location>
        <position position="87"/>
    </location>
</feature>
<gene>
    <name evidence="1" type="ORF">PBRASI_LOCUS8746</name>
</gene>
<sequence length="87" mass="9268">MLGIDNTPDSIPSLQGEDSADILHVVSVESVLSFVIVALAEVNFYSDFTGACPCSAAIKFALPQDYSALVLKITDRIVVSGRQKIVP</sequence>
<name>A0A9N9GRU3_9GLOM</name>
<keyword evidence="2" id="KW-1185">Reference proteome</keyword>
<organism evidence="1 2">
    <name type="scientific">Paraglomus brasilianum</name>
    <dbReference type="NCBI Taxonomy" id="144538"/>
    <lineage>
        <taxon>Eukaryota</taxon>
        <taxon>Fungi</taxon>
        <taxon>Fungi incertae sedis</taxon>
        <taxon>Mucoromycota</taxon>
        <taxon>Glomeromycotina</taxon>
        <taxon>Glomeromycetes</taxon>
        <taxon>Paraglomerales</taxon>
        <taxon>Paraglomeraceae</taxon>
        <taxon>Paraglomus</taxon>
    </lineage>
</organism>
<proteinExistence type="predicted"/>
<evidence type="ECO:0000313" key="1">
    <source>
        <dbReference type="EMBL" id="CAG8621690.1"/>
    </source>
</evidence>
<dbReference type="EMBL" id="CAJVPI010001644">
    <property type="protein sequence ID" value="CAG8621690.1"/>
    <property type="molecule type" value="Genomic_DNA"/>
</dbReference>
<dbReference type="AlphaFoldDB" id="A0A9N9GRU3"/>
<dbReference type="Proteomes" id="UP000789739">
    <property type="component" value="Unassembled WGS sequence"/>
</dbReference>